<accession>A0AAQ4E8K6</accession>
<comment type="caution">
    <text evidence="1">The sequence shown here is derived from an EMBL/GenBank/DDBJ whole genome shotgun (WGS) entry which is preliminary data.</text>
</comment>
<evidence type="ECO:0000313" key="1">
    <source>
        <dbReference type="EMBL" id="KAK8771079.1"/>
    </source>
</evidence>
<protein>
    <submittedName>
        <fullName evidence="1">Uncharacterized protein</fullName>
    </submittedName>
</protein>
<sequence length="84" mass="9833">MMKIWTVCSIHDGRRTCAQCFRQLDAKAVVHVPQEYFWGRREGRKSTAFDFFHGQVRNCHKNRCTHGGSVNLPERDILKSEVRV</sequence>
<organism evidence="1 2">
    <name type="scientific">Amblyomma americanum</name>
    <name type="common">Lone star tick</name>
    <dbReference type="NCBI Taxonomy" id="6943"/>
    <lineage>
        <taxon>Eukaryota</taxon>
        <taxon>Metazoa</taxon>
        <taxon>Ecdysozoa</taxon>
        <taxon>Arthropoda</taxon>
        <taxon>Chelicerata</taxon>
        <taxon>Arachnida</taxon>
        <taxon>Acari</taxon>
        <taxon>Parasitiformes</taxon>
        <taxon>Ixodida</taxon>
        <taxon>Ixodoidea</taxon>
        <taxon>Ixodidae</taxon>
        <taxon>Amblyomminae</taxon>
        <taxon>Amblyomma</taxon>
    </lineage>
</organism>
<dbReference type="AlphaFoldDB" id="A0AAQ4E8K6"/>
<proteinExistence type="predicted"/>
<dbReference type="Proteomes" id="UP001321473">
    <property type="component" value="Unassembled WGS sequence"/>
</dbReference>
<dbReference type="EMBL" id="JARKHS020020157">
    <property type="protein sequence ID" value="KAK8771079.1"/>
    <property type="molecule type" value="Genomic_DNA"/>
</dbReference>
<reference evidence="1 2" key="1">
    <citation type="journal article" date="2023" name="Arcadia Sci">
        <title>De novo assembly of a long-read Amblyomma americanum tick genome.</title>
        <authorList>
            <person name="Chou S."/>
            <person name="Poskanzer K.E."/>
            <person name="Rollins M."/>
            <person name="Thuy-Boun P.S."/>
        </authorList>
    </citation>
    <scope>NUCLEOTIDE SEQUENCE [LARGE SCALE GENOMIC DNA]</scope>
    <source>
        <strain evidence="1">F_SG_1</strain>
        <tissue evidence="1">Salivary glands</tissue>
    </source>
</reference>
<keyword evidence="2" id="KW-1185">Reference proteome</keyword>
<gene>
    <name evidence="1" type="ORF">V5799_025677</name>
</gene>
<name>A0AAQ4E8K6_AMBAM</name>
<evidence type="ECO:0000313" key="2">
    <source>
        <dbReference type="Proteomes" id="UP001321473"/>
    </source>
</evidence>